<evidence type="ECO:0000256" key="3">
    <source>
        <dbReference type="ARBA" id="ARBA00022448"/>
    </source>
</evidence>
<keyword evidence="9 10" id="KW-0472">Membrane</keyword>
<evidence type="ECO:0000256" key="1">
    <source>
        <dbReference type="ARBA" id="ARBA00004374"/>
    </source>
</evidence>
<dbReference type="EnsemblMetazoa" id="SMAR012686-RA">
    <property type="protein sequence ID" value="SMAR012686-PA"/>
    <property type="gene ID" value="SMAR012686"/>
</dbReference>
<dbReference type="InterPro" id="IPR023395">
    <property type="entry name" value="MCP_dom_sf"/>
</dbReference>
<feature type="repeat" description="Solcar" evidence="10">
    <location>
        <begin position="274"/>
        <end position="376"/>
    </location>
</feature>
<comment type="similarity">
    <text evidence="2 11">Belongs to the mitochondrial carrier (TC 2.A.29) family.</text>
</comment>
<dbReference type="PROSITE" id="PS50920">
    <property type="entry name" value="SOLCAR"/>
    <property type="match status" value="1"/>
</dbReference>
<organism evidence="12 13">
    <name type="scientific">Strigamia maritima</name>
    <name type="common">European centipede</name>
    <name type="synonym">Geophilus maritimus</name>
    <dbReference type="NCBI Taxonomy" id="126957"/>
    <lineage>
        <taxon>Eukaryota</taxon>
        <taxon>Metazoa</taxon>
        <taxon>Ecdysozoa</taxon>
        <taxon>Arthropoda</taxon>
        <taxon>Myriapoda</taxon>
        <taxon>Chilopoda</taxon>
        <taxon>Pleurostigmophora</taxon>
        <taxon>Geophilomorpha</taxon>
        <taxon>Linotaeniidae</taxon>
        <taxon>Strigamia</taxon>
    </lineage>
</organism>
<dbReference type="Proteomes" id="UP000014500">
    <property type="component" value="Unassembled WGS sequence"/>
</dbReference>
<comment type="subcellular location">
    <subcellularLocation>
        <location evidence="1">Mitochondrion outer membrane</location>
        <topology evidence="1">Multi-pass membrane protein</topology>
    </subcellularLocation>
</comment>
<evidence type="ECO:0000313" key="13">
    <source>
        <dbReference type="Proteomes" id="UP000014500"/>
    </source>
</evidence>
<reference evidence="12" key="2">
    <citation type="submission" date="2015-02" db="UniProtKB">
        <authorList>
            <consortium name="EnsemblMetazoa"/>
        </authorList>
    </citation>
    <scope>IDENTIFICATION</scope>
</reference>
<dbReference type="STRING" id="126957.T1JFS1"/>
<evidence type="ECO:0000256" key="4">
    <source>
        <dbReference type="ARBA" id="ARBA00022692"/>
    </source>
</evidence>
<evidence type="ECO:0000256" key="8">
    <source>
        <dbReference type="ARBA" id="ARBA00023128"/>
    </source>
</evidence>
<dbReference type="Gene3D" id="1.50.40.10">
    <property type="entry name" value="Mitochondrial carrier domain"/>
    <property type="match status" value="2"/>
</dbReference>
<dbReference type="Pfam" id="PF00153">
    <property type="entry name" value="Mito_carr"/>
    <property type="match status" value="2"/>
</dbReference>
<dbReference type="SUPFAM" id="SSF103506">
    <property type="entry name" value="Mitochondrial carrier"/>
    <property type="match status" value="1"/>
</dbReference>
<keyword evidence="3 11" id="KW-0813">Transport</keyword>
<dbReference type="OMA" id="RQCQVNH"/>
<dbReference type="PhylomeDB" id="T1JFS1"/>
<reference evidence="13" key="1">
    <citation type="submission" date="2011-05" db="EMBL/GenBank/DDBJ databases">
        <authorList>
            <person name="Richards S.R."/>
            <person name="Qu J."/>
            <person name="Jiang H."/>
            <person name="Jhangiani S.N."/>
            <person name="Agravi P."/>
            <person name="Goodspeed R."/>
            <person name="Gross S."/>
            <person name="Mandapat C."/>
            <person name="Jackson L."/>
            <person name="Mathew T."/>
            <person name="Pu L."/>
            <person name="Thornton R."/>
            <person name="Saada N."/>
            <person name="Wilczek-Boney K.B."/>
            <person name="Lee S."/>
            <person name="Kovar C."/>
            <person name="Wu Y."/>
            <person name="Scherer S.E."/>
            <person name="Worley K.C."/>
            <person name="Muzny D.M."/>
            <person name="Gibbs R."/>
        </authorList>
    </citation>
    <scope>NUCLEOTIDE SEQUENCE</scope>
    <source>
        <strain evidence="13">Brora</strain>
    </source>
</reference>
<dbReference type="GO" id="GO:0005741">
    <property type="term" value="C:mitochondrial outer membrane"/>
    <property type="evidence" value="ECO:0007669"/>
    <property type="project" value="UniProtKB-SubCell"/>
</dbReference>
<dbReference type="eggNOG" id="KOG2954">
    <property type="taxonomic scope" value="Eukaryota"/>
</dbReference>
<evidence type="ECO:0000256" key="10">
    <source>
        <dbReference type="PROSITE-ProRule" id="PRU00282"/>
    </source>
</evidence>
<keyword evidence="8" id="KW-0496">Mitochondrion</keyword>
<keyword evidence="4 10" id="KW-0812">Transmembrane</keyword>
<keyword evidence="7" id="KW-1133">Transmembrane helix</keyword>
<accession>T1JFS1</accession>
<keyword evidence="6" id="KW-1000">Mitochondrion outer membrane</keyword>
<dbReference type="InterPro" id="IPR018108">
    <property type="entry name" value="MCP_transmembrane"/>
</dbReference>
<keyword evidence="13" id="KW-1185">Reference proteome</keyword>
<dbReference type="HOGENOM" id="CLU_047010_0_0_1"/>
<keyword evidence="5" id="KW-0677">Repeat</keyword>
<name>T1JFS1_STRMM</name>
<dbReference type="InterPro" id="IPR039158">
    <property type="entry name" value="SLC25A46"/>
</dbReference>
<evidence type="ECO:0000313" key="12">
    <source>
        <dbReference type="EnsemblMetazoa" id="SMAR012686-PA"/>
    </source>
</evidence>
<evidence type="ECO:0000256" key="7">
    <source>
        <dbReference type="ARBA" id="ARBA00022989"/>
    </source>
</evidence>
<evidence type="ECO:0000256" key="5">
    <source>
        <dbReference type="ARBA" id="ARBA00022737"/>
    </source>
</evidence>
<dbReference type="PANTHER" id="PTHR21252:SF2">
    <property type="entry name" value="MITOCHONDRIAL OUTER MEMBRANE PROTEIN SLC25A46"/>
    <property type="match status" value="1"/>
</dbReference>
<dbReference type="GO" id="GO:0090149">
    <property type="term" value="P:mitochondrial membrane fission"/>
    <property type="evidence" value="ECO:0007669"/>
    <property type="project" value="InterPro"/>
</dbReference>
<evidence type="ECO:0000256" key="2">
    <source>
        <dbReference type="ARBA" id="ARBA00006375"/>
    </source>
</evidence>
<dbReference type="PANTHER" id="PTHR21252">
    <property type="entry name" value="TB1 PROTEIN-RELATED"/>
    <property type="match status" value="1"/>
</dbReference>
<evidence type="ECO:0008006" key="14">
    <source>
        <dbReference type="Google" id="ProtNLM"/>
    </source>
</evidence>
<dbReference type="EMBL" id="JH432185">
    <property type="status" value="NOT_ANNOTATED_CDS"/>
    <property type="molecule type" value="Genomic_DNA"/>
</dbReference>
<sequence>MAGIAYNEDEELNAWEEQQQPQQQNRRLNLPLATEYGGSFIRKTTGSPADGPQEGHAKQWLASLGIGIASLFSECILTHPCIVIRRQCQVHRMATRYHITPFSLLAVVVNLQKRQGLSTLWKGLGSVFILRGITLGVEDLLSKITSLPKEVSRHNSMRTIGKHLLLKSLSFMVVTPFFSSSLVETVQSDIASETPGIFDCIKEGIKRLVSTRMSATCRVVPVWLLLAPTVILGVAQYVVSSSVQFIALRTLRLKEVERHNSEQTRYGYSLSTAENCLLELSAAFVGHFFSDVLLYPLETVVYRLHVQGTRTIIDNLDTGCEVIPLITRYDGVVDCFNGVIRDEGVSGLYKGFGALLLQFAIRLSILRLTKFIYRELHQKTN</sequence>
<evidence type="ECO:0000256" key="9">
    <source>
        <dbReference type="ARBA" id="ARBA00023136"/>
    </source>
</evidence>
<proteinExistence type="inferred from homology"/>
<dbReference type="AlphaFoldDB" id="T1JFS1"/>
<evidence type="ECO:0000256" key="6">
    <source>
        <dbReference type="ARBA" id="ARBA00022787"/>
    </source>
</evidence>
<protein>
    <recommendedName>
        <fullName evidence="14">Solute carrier family 25 member 46</fullName>
    </recommendedName>
</protein>
<evidence type="ECO:0000256" key="11">
    <source>
        <dbReference type="RuleBase" id="RU000488"/>
    </source>
</evidence>